<keyword evidence="7 8" id="KW-0408">Iron</keyword>
<dbReference type="SUPFAM" id="SSF46626">
    <property type="entry name" value="Cytochrome c"/>
    <property type="match status" value="2"/>
</dbReference>
<dbReference type="InterPro" id="IPR050597">
    <property type="entry name" value="Cytochrome_c_Oxidase_Subunit"/>
</dbReference>
<dbReference type="PROSITE" id="PS51007">
    <property type="entry name" value="CYTC"/>
    <property type="match status" value="2"/>
</dbReference>
<evidence type="ECO:0000256" key="9">
    <source>
        <dbReference type="SAM" id="SignalP"/>
    </source>
</evidence>
<evidence type="ECO:0000256" key="3">
    <source>
        <dbReference type="ARBA" id="ARBA00022617"/>
    </source>
</evidence>
<name>A0ABT2FLJ8_9GAMM</name>
<keyword evidence="4 8" id="KW-0479">Metal-binding</keyword>
<dbReference type="RefSeq" id="WP_238896698.1">
    <property type="nucleotide sequence ID" value="NZ_JAKOGG010000008.1"/>
</dbReference>
<evidence type="ECO:0000256" key="2">
    <source>
        <dbReference type="ARBA" id="ARBA00022448"/>
    </source>
</evidence>
<proteinExistence type="predicted"/>
<sequence>MRVVALVSLWCGLTQYSLATPNDIQAGQQKSASCAGCHGAQGIAPSANFPNLAGQSAKYLTKQLHDFKQAGQGRDDPMMSSFSAPLSATDIAQLAAYYASLPPSKPSAPLEDDTGKRLYLGGDMARDIAACSACHGVNGQGLAAAGFPALAGQHALYTEQQLTKFKQGQRHNDINNMMTDISRKLTPAEITALAAYIATLAPPKATN</sequence>
<evidence type="ECO:0000259" key="10">
    <source>
        <dbReference type="PROSITE" id="PS51007"/>
    </source>
</evidence>
<dbReference type="InterPro" id="IPR036909">
    <property type="entry name" value="Cyt_c-like_dom_sf"/>
</dbReference>
<evidence type="ECO:0000256" key="4">
    <source>
        <dbReference type="ARBA" id="ARBA00022723"/>
    </source>
</evidence>
<protein>
    <submittedName>
        <fullName evidence="11">Cytochrome c4</fullName>
    </submittedName>
</protein>
<keyword evidence="6" id="KW-0249">Electron transport</keyword>
<evidence type="ECO:0000256" key="7">
    <source>
        <dbReference type="ARBA" id="ARBA00023004"/>
    </source>
</evidence>
<feature type="domain" description="Cytochrome c" evidence="10">
    <location>
        <begin position="110"/>
        <end position="201"/>
    </location>
</feature>
<evidence type="ECO:0000256" key="1">
    <source>
        <dbReference type="ARBA" id="ARBA00004418"/>
    </source>
</evidence>
<dbReference type="InterPro" id="IPR009056">
    <property type="entry name" value="Cyt_c-like_dom"/>
</dbReference>
<keyword evidence="5" id="KW-0574">Periplasm</keyword>
<accession>A0ABT2FLJ8</accession>
<dbReference type="Pfam" id="PF00034">
    <property type="entry name" value="Cytochrom_C"/>
    <property type="match status" value="2"/>
</dbReference>
<evidence type="ECO:0000256" key="8">
    <source>
        <dbReference type="PROSITE-ProRule" id="PRU00433"/>
    </source>
</evidence>
<evidence type="ECO:0000256" key="6">
    <source>
        <dbReference type="ARBA" id="ARBA00022982"/>
    </source>
</evidence>
<keyword evidence="2" id="KW-0813">Transport</keyword>
<reference evidence="12" key="1">
    <citation type="submission" date="2023-07" db="EMBL/GenBank/DDBJ databases">
        <title>Shewanella mangrovi sp. nov., an acetaldehyde- degrading bacterium isolated from mangrove sediment.</title>
        <authorList>
            <person name="Liu Y."/>
        </authorList>
    </citation>
    <scope>NUCLEOTIDE SEQUENCE [LARGE SCALE GENOMIC DNA]</scope>
    <source>
        <strain evidence="12">C32</strain>
    </source>
</reference>
<dbReference type="PIRSF" id="PIRSF000005">
    <property type="entry name" value="Cytochrome_c4"/>
    <property type="match status" value="1"/>
</dbReference>
<dbReference type="EMBL" id="JAKOGG010000008">
    <property type="protein sequence ID" value="MCS4557215.1"/>
    <property type="molecule type" value="Genomic_DNA"/>
</dbReference>
<keyword evidence="12" id="KW-1185">Reference proteome</keyword>
<keyword evidence="3 8" id="KW-0349">Heme</keyword>
<keyword evidence="9" id="KW-0732">Signal</keyword>
<organism evidence="11 12">
    <name type="scientific">Shewanella electrica</name>
    <dbReference type="NCBI Taxonomy" id="515560"/>
    <lineage>
        <taxon>Bacteria</taxon>
        <taxon>Pseudomonadati</taxon>
        <taxon>Pseudomonadota</taxon>
        <taxon>Gammaproteobacteria</taxon>
        <taxon>Alteromonadales</taxon>
        <taxon>Shewanellaceae</taxon>
        <taxon>Shewanella</taxon>
    </lineage>
</organism>
<dbReference type="PANTHER" id="PTHR33751:SF9">
    <property type="entry name" value="CYTOCHROME C4"/>
    <property type="match status" value="1"/>
</dbReference>
<feature type="chain" id="PRO_5047411334" evidence="9">
    <location>
        <begin position="20"/>
        <end position="207"/>
    </location>
</feature>
<comment type="subcellular location">
    <subcellularLocation>
        <location evidence="1">Periplasm</location>
    </subcellularLocation>
</comment>
<feature type="signal peptide" evidence="9">
    <location>
        <begin position="1"/>
        <end position="19"/>
    </location>
</feature>
<comment type="caution">
    <text evidence="11">The sequence shown here is derived from an EMBL/GenBank/DDBJ whole genome shotgun (WGS) entry which is preliminary data.</text>
</comment>
<dbReference type="Proteomes" id="UP001201549">
    <property type="component" value="Unassembled WGS sequence"/>
</dbReference>
<dbReference type="InterPro" id="IPR024167">
    <property type="entry name" value="Cytochrome_c4-like"/>
</dbReference>
<evidence type="ECO:0000313" key="11">
    <source>
        <dbReference type="EMBL" id="MCS4557215.1"/>
    </source>
</evidence>
<evidence type="ECO:0000256" key="5">
    <source>
        <dbReference type="ARBA" id="ARBA00022764"/>
    </source>
</evidence>
<feature type="domain" description="Cytochrome c" evidence="10">
    <location>
        <begin position="22"/>
        <end position="102"/>
    </location>
</feature>
<dbReference type="PANTHER" id="PTHR33751">
    <property type="entry name" value="CBB3-TYPE CYTOCHROME C OXIDASE SUBUNIT FIXP"/>
    <property type="match status" value="1"/>
</dbReference>
<gene>
    <name evidence="11" type="ORF">L9G74_12245</name>
</gene>
<evidence type="ECO:0000313" key="12">
    <source>
        <dbReference type="Proteomes" id="UP001201549"/>
    </source>
</evidence>
<dbReference type="Gene3D" id="1.10.760.10">
    <property type="entry name" value="Cytochrome c-like domain"/>
    <property type="match status" value="2"/>
</dbReference>